<name>A0A7W8VB41_PARAM</name>
<sequence>MIEVFVGGGAGTPNLPLTPDFLRTQAPPLGSQLTGEGTGRRSTDRSCLPVPVAVAGRIALRNHGARLHYCLVLRSSSA</sequence>
<dbReference type="EMBL" id="JACHDD010000047">
    <property type="protein sequence ID" value="MBB5429732.1"/>
    <property type="molecule type" value="Genomic_DNA"/>
</dbReference>
<organism evidence="2 3">
    <name type="scientific">Paraburkholderia atlantica</name>
    <dbReference type="NCBI Taxonomy" id="2654982"/>
    <lineage>
        <taxon>Bacteria</taxon>
        <taxon>Pseudomonadati</taxon>
        <taxon>Pseudomonadota</taxon>
        <taxon>Betaproteobacteria</taxon>
        <taxon>Burkholderiales</taxon>
        <taxon>Burkholderiaceae</taxon>
        <taxon>Paraburkholderia</taxon>
    </lineage>
</organism>
<proteinExistence type="predicted"/>
<accession>A0A7W8VB41</accession>
<evidence type="ECO:0000313" key="2">
    <source>
        <dbReference type="EMBL" id="MBB5429732.1"/>
    </source>
</evidence>
<feature type="region of interest" description="Disordered" evidence="1">
    <location>
        <begin position="16"/>
        <end position="45"/>
    </location>
</feature>
<protein>
    <submittedName>
        <fullName evidence="2">Uncharacterized protein</fullName>
    </submittedName>
</protein>
<comment type="caution">
    <text evidence="2">The sequence shown here is derived from an EMBL/GenBank/DDBJ whole genome shotgun (WGS) entry which is preliminary data.</text>
</comment>
<keyword evidence="3" id="KW-1185">Reference proteome</keyword>
<evidence type="ECO:0000256" key="1">
    <source>
        <dbReference type="SAM" id="MobiDB-lite"/>
    </source>
</evidence>
<gene>
    <name evidence="2" type="ORF">HDG40_007930</name>
</gene>
<reference evidence="2 3" key="1">
    <citation type="submission" date="2020-08" db="EMBL/GenBank/DDBJ databases">
        <title>Genomic Encyclopedia of Type Strains, Phase IV (KMG-V): Genome sequencing to study the core and pangenomes of soil and plant-associated prokaryotes.</title>
        <authorList>
            <person name="Whitman W."/>
        </authorList>
    </citation>
    <scope>NUCLEOTIDE SEQUENCE [LARGE SCALE GENOMIC DNA]</scope>
    <source>
        <strain evidence="2 3">JPY158</strain>
    </source>
</reference>
<evidence type="ECO:0000313" key="3">
    <source>
        <dbReference type="Proteomes" id="UP000592780"/>
    </source>
</evidence>
<dbReference type="Proteomes" id="UP000592780">
    <property type="component" value="Unassembled WGS sequence"/>
</dbReference>
<dbReference type="AlphaFoldDB" id="A0A7W8VB41"/>